<comment type="similarity">
    <text evidence="2">Belongs to the cysteine synthase/cystathionine beta-synthase family.</text>
</comment>
<evidence type="ECO:0000256" key="2">
    <source>
        <dbReference type="ARBA" id="ARBA00007103"/>
    </source>
</evidence>
<dbReference type="SUPFAM" id="SSF53686">
    <property type="entry name" value="Tryptophan synthase beta subunit-like PLP-dependent enzymes"/>
    <property type="match status" value="1"/>
</dbReference>
<dbReference type="EMBL" id="MGDI01000005">
    <property type="protein sequence ID" value="OGL54871.1"/>
    <property type="molecule type" value="Genomic_DNA"/>
</dbReference>
<accession>A0A1F7SM65</accession>
<comment type="catalytic activity">
    <reaction evidence="8">
        <text>O-acetyl-L-serine + hydrogen sulfide = L-cysteine + acetate</text>
        <dbReference type="Rhea" id="RHEA:14829"/>
        <dbReference type="ChEBI" id="CHEBI:29919"/>
        <dbReference type="ChEBI" id="CHEBI:30089"/>
        <dbReference type="ChEBI" id="CHEBI:35235"/>
        <dbReference type="ChEBI" id="CHEBI:58340"/>
        <dbReference type="EC" id="2.5.1.47"/>
    </reaction>
</comment>
<evidence type="ECO:0000256" key="8">
    <source>
        <dbReference type="ARBA" id="ARBA00047931"/>
    </source>
</evidence>
<dbReference type="InterPro" id="IPR036052">
    <property type="entry name" value="TrpB-like_PALP_sf"/>
</dbReference>
<name>A0A1F7SM65_9BACT</name>
<organism evidence="10 11">
    <name type="scientific">Candidatus Schekmanbacteria bacterium RIFCSPLOWO2_12_FULL_38_15</name>
    <dbReference type="NCBI Taxonomy" id="1817883"/>
    <lineage>
        <taxon>Bacteria</taxon>
        <taxon>Candidatus Schekmaniibacteriota</taxon>
    </lineage>
</organism>
<dbReference type="GO" id="GO:0006535">
    <property type="term" value="P:cysteine biosynthetic process from serine"/>
    <property type="evidence" value="ECO:0007669"/>
    <property type="project" value="InterPro"/>
</dbReference>
<keyword evidence="5" id="KW-0808">Transferase</keyword>
<comment type="cofactor">
    <cofactor evidence="1">
        <name>pyridoxal 5'-phosphate</name>
        <dbReference type="ChEBI" id="CHEBI:597326"/>
    </cofactor>
</comment>
<proteinExistence type="inferred from homology"/>
<evidence type="ECO:0000256" key="7">
    <source>
        <dbReference type="ARBA" id="ARBA00023192"/>
    </source>
</evidence>
<evidence type="ECO:0000256" key="4">
    <source>
        <dbReference type="ARBA" id="ARBA00022605"/>
    </source>
</evidence>
<dbReference type="Pfam" id="PF00291">
    <property type="entry name" value="PALP"/>
    <property type="match status" value="1"/>
</dbReference>
<evidence type="ECO:0000256" key="3">
    <source>
        <dbReference type="ARBA" id="ARBA00012681"/>
    </source>
</evidence>
<dbReference type="Proteomes" id="UP000178082">
    <property type="component" value="Unassembled WGS sequence"/>
</dbReference>
<dbReference type="STRING" id="1817883.A3G31_01985"/>
<dbReference type="CDD" id="cd01561">
    <property type="entry name" value="CBS_like"/>
    <property type="match status" value="1"/>
</dbReference>
<evidence type="ECO:0000256" key="6">
    <source>
        <dbReference type="ARBA" id="ARBA00022898"/>
    </source>
</evidence>
<evidence type="ECO:0000256" key="1">
    <source>
        <dbReference type="ARBA" id="ARBA00001933"/>
    </source>
</evidence>
<dbReference type="PANTHER" id="PTHR10314">
    <property type="entry name" value="CYSTATHIONINE BETA-SYNTHASE"/>
    <property type="match status" value="1"/>
</dbReference>
<protein>
    <recommendedName>
        <fullName evidence="3">cysteine synthase</fullName>
        <ecNumber evidence="3">2.5.1.47</ecNumber>
    </recommendedName>
</protein>
<feature type="domain" description="Tryptophan synthase beta chain-like PALP" evidence="9">
    <location>
        <begin position="3"/>
        <end position="286"/>
    </location>
</feature>
<evidence type="ECO:0000256" key="5">
    <source>
        <dbReference type="ARBA" id="ARBA00022679"/>
    </source>
</evidence>
<dbReference type="InterPro" id="IPR001216">
    <property type="entry name" value="P-phosphate_BS"/>
</dbReference>
<dbReference type="Gene3D" id="3.40.50.1100">
    <property type="match status" value="2"/>
</dbReference>
<keyword evidence="7" id="KW-0198">Cysteine biosynthesis</keyword>
<keyword evidence="4" id="KW-0028">Amino-acid biosynthesis</keyword>
<comment type="caution">
    <text evidence="10">The sequence shown here is derived from an EMBL/GenBank/DDBJ whole genome shotgun (WGS) entry which is preliminary data.</text>
</comment>
<dbReference type="PROSITE" id="PS00901">
    <property type="entry name" value="CYS_SYNTHASE"/>
    <property type="match status" value="1"/>
</dbReference>
<evidence type="ECO:0000313" key="10">
    <source>
        <dbReference type="EMBL" id="OGL54871.1"/>
    </source>
</evidence>
<dbReference type="InterPro" id="IPR001926">
    <property type="entry name" value="TrpB-like_PALP"/>
</dbReference>
<reference evidence="10 11" key="1">
    <citation type="journal article" date="2016" name="Nat. Commun.">
        <title>Thousands of microbial genomes shed light on interconnected biogeochemical processes in an aquifer system.</title>
        <authorList>
            <person name="Anantharaman K."/>
            <person name="Brown C.T."/>
            <person name="Hug L.A."/>
            <person name="Sharon I."/>
            <person name="Castelle C.J."/>
            <person name="Probst A.J."/>
            <person name="Thomas B.C."/>
            <person name="Singh A."/>
            <person name="Wilkins M.J."/>
            <person name="Karaoz U."/>
            <person name="Brodie E.L."/>
            <person name="Williams K.H."/>
            <person name="Hubbard S.S."/>
            <person name="Banfield J.F."/>
        </authorList>
    </citation>
    <scope>NUCLEOTIDE SEQUENCE [LARGE SCALE GENOMIC DNA]</scope>
</reference>
<dbReference type="FunFam" id="3.40.50.1100:FF:000006">
    <property type="entry name" value="Cysteine synthase"/>
    <property type="match status" value="1"/>
</dbReference>
<evidence type="ECO:0000313" key="11">
    <source>
        <dbReference type="Proteomes" id="UP000178082"/>
    </source>
</evidence>
<dbReference type="AlphaFoldDB" id="A0A1F7SM65"/>
<gene>
    <name evidence="10" type="ORF">A3G31_01985</name>
</gene>
<dbReference type="InterPro" id="IPR050214">
    <property type="entry name" value="Cys_Synth/Cystath_Beta-Synth"/>
</dbReference>
<dbReference type="GO" id="GO:0004124">
    <property type="term" value="F:cysteine synthase activity"/>
    <property type="evidence" value="ECO:0007669"/>
    <property type="project" value="UniProtKB-EC"/>
</dbReference>
<dbReference type="EC" id="2.5.1.47" evidence="3"/>
<sequence>MGILDAIGNTPMVDLSRLAKPGSKIYAKDESKNPGGSIKDRIAKFMIEIAEETGELKPGDRIVEATSGNTGISLSMVAKEKGYKMIVVIPQNMSTERMEKISSLGAEIVLVGDSDFEGAVKKAYEISREPNTFIPRQFSNYANIIAHIVTTGREIVEQFREREPGKEIDAFVAGTGTGGTLMGVRARLLREFPDIKTFAVEPAESAVMSGREPGIHKIQGIGDGFIPDLVDMSFVNGVKAIKSDDAISMAKTLFKELGLNVGISSGANVIAAIEVAQEFKYVVTVLPDNADRYKSMGL</sequence>
<keyword evidence="6" id="KW-0663">Pyridoxal phosphate</keyword>
<evidence type="ECO:0000259" key="9">
    <source>
        <dbReference type="Pfam" id="PF00291"/>
    </source>
</evidence>